<dbReference type="PRINTS" id="PR00313">
    <property type="entry name" value="CABNDNGRPT"/>
</dbReference>
<dbReference type="EC" id="5.1.3.-" evidence="3"/>
<dbReference type="InterPro" id="IPR011049">
    <property type="entry name" value="Serralysin-like_metalloprot_C"/>
</dbReference>
<dbReference type="Gene3D" id="2.60.40.10">
    <property type="entry name" value="Immunoglobulins"/>
    <property type="match status" value="1"/>
</dbReference>
<evidence type="ECO:0000259" key="1">
    <source>
        <dbReference type="Pfam" id="PF09118"/>
    </source>
</evidence>
<dbReference type="InterPro" id="IPR014756">
    <property type="entry name" value="Ig_E-set"/>
</dbReference>
<dbReference type="Pfam" id="PF09118">
    <property type="entry name" value="GO-like_E_set"/>
    <property type="match status" value="1"/>
</dbReference>
<dbReference type="InterPro" id="IPR001343">
    <property type="entry name" value="Hemolysn_Ca-bd"/>
</dbReference>
<dbReference type="CDD" id="cd02851">
    <property type="entry name" value="E_set_GO_C"/>
    <property type="match status" value="1"/>
</dbReference>
<dbReference type="InterPro" id="IPR013783">
    <property type="entry name" value="Ig-like_fold"/>
</dbReference>
<evidence type="ECO:0000313" key="5">
    <source>
        <dbReference type="Proteomes" id="UP001055303"/>
    </source>
</evidence>
<dbReference type="InterPro" id="IPR015202">
    <property type="entry name" value="GO-like_E_set"/>
</dbReference>
<reference evidence="2" key="3">
    <citation type="submission" date="2021-08" db="EMBL/GenBank/DDBJ databases">
        <authorList>
            <person name="Tani A."/>
            <person name="Ola A."/>
            <person name="Ogura Y."/>
            <person name="Katsura K."/>
            <person name="Hayashi T."/>
        </authorList>
    </citation>
    <scope>NUCLEOTIDE SEQUENCE</scope>
    <source>
        <strain evidence="2">DSM 22415</strain>
    </source>
</reference>
<gene>
    <name evidence="3" type="primary">algE1</name>
    <name evidence="2" type="ORF">IFDJLNFL_2269</name>
    <name evidence="3" type="ORF">MTDSW087_04088</name>
</gene>
<dbReference type="InterPro" id="IPR011043">
    <property type="entry name" value="Gal_Oxase/kelch_b-propeller"/>
</dbReference>
<organism evidence="3 4">
    <name type="scientific">Methylobacterium dankookense</name>
    <dbReference type="NCBI Taxonomy" id="560405"/>
    <lineage>
        <taxon>Bacteria</taxon>
        <taxon>Pseudomonadati</taxon>
        <taxon>Pseudomonadota</taxon>
        <taxon>Alphaproteobacteria</taxon>
        <taxon>Hyphomicrobiales</taxon>
        <taxon>Methylobacteriaceae</taxon>
        <taxon>Methylobacterium</taxon>
    </lineage>
</organism>
<dbReference type="PANTHER" id="PTHR32208:SF21">
    <property type="entry name" value="LOW QUALITY PROTEIN: ALDEHYDE OXIDASE GLOX-LIKE"/>
    <property type="match status" value="1"/>
</dbReference>
<evidence type="ECO:0000313" key="2">
    <source>
        <dbReference type="EMBL" id="GJD56374.1"/>
    </source>
</evidence>
<dbReference type="Gene3D" id="2.130.10.80">
    <property type="entry name" value="Galactose oxidase/kelch, beta-propeller"/>
    <property type="match status" value="1"/>
</dbReference>
<dbReference type="PANTHER" id="PTHR32208">
    <property type="entry name" value="SECRETED PROTEIN-RELATED"/>
    <property type="match status" value="1"/>
</dbReference>
<dbReference type="GO" id="GO:0016853">
    <property type="term" value="F:isomerase activity"/>
    <property type="evidence" value="ECO:0007669"/>
    <property type="project" value="UniProtKB-KW"/>
</dbReference>
<accession>A0A564G349</accession>
<reference evidence="2" key="2">
    <citation type="journal article" date="2021" name="Front. Microbiol.">
        <title>Comprehensive Comparative Genomics and Phenotyping of Methylobacterium Species.</title>
        <authorList>
            <person name="Alessa O."/>
            <person name="Ogura Y."/>
            <person name="Fujitani Y."/>
            <person name="Takami H."/>
            <person name="Hayashi T."/>
            <person name="Sahin N."/>
            <person name="Tani A."/>
        </authorList>
    </citation>
    <scope>NUCLEOTIDE SEQUENCE</scope>
    <source>
        <strain evidence="2">DSM 22415</strain>
    </source>
</reference>
<proteinExistence type="predicted"/>
<evidence type="ECO:0000313" key="4">
    <source>
        <dbReference type="Proteomes" id="UP000401717"/>
    </source>
</evidence>
<name>A0A564G349_9HYPH</name>
<dbReference type="EMBL" id="CABFVH010000032">
    <property type="protein sequence ID" value="VUF14368.1"/>
    <property type="molecule type" value="Genomic_DNA"/>
</dbReference>
<dbReference type="GO" id="GO:0005509">
    <property type="term" value="F:calcium ion binding"/>
    <property type="evidence" value="ECO:0007669"/>
    <property type="project" value="InterPro"/>
</dbReference>
<dbReference type="Gene3D" id="2.150.10.10">
    <property type="entry name" value="Serralysin-like metalloprotease, C-terminal"/>
    <property type="match status" value="1"/>
</dbReference>
<dbReference type="SUPFAM" id="SSF51120">
    <property type="entry name" value="beta-Roll"/>
    <property type="match status" value="1"/>
</dbReference>
<evidence type="ECO:0000313" key="3">
    <source>
        <dbReference type="EMBL" id="VUF14368.1"/>
    </source>
</evidence>
<keyword evidence="3" id="KW-0413">Isomerase</keyword>
<dbReference type="Pfam" id="PF00353">
    <property type="entry name" value="HemolysinCabind"/>
    <property type="match status" value="1"/>
</dbReference>
<protein>
    <submittedName>
        <fullName evidence="3">Poly(Beta-D-mannuronate) C5 epimerase 1</fullName>
        <ecNumber evidence="3">5.1.3.-</ecNumber>
    </submittedName>
</protein>
<dbReference type="NCBIfam" id="TIGR01965">
    <property type="entry name" value="VCBS_repeat"/>
    <property type="match status" value="5"/>
</dbReference>
<sequence>MINAASKDPDHNGEWGRIIKDALIPIHSIVLPDGKVLAFGTDGTAGDYDARFVYSLYDPVTDELKVLPNTTGTNIFCSNMAIDPETGNVIIMGGDNNNTGQGGGTWSGRKDVVIFDYTTQEIRNISETDSNFALHQARWYGTTVTLSNGEILMVGGRDEKFVGSTFAEIYNAKTGMRQLSGTEMKDFHDGEGTLTGTYYYPHAWQISNGSVILIEAGGTSNSGHDVYRMDVTGNGSVAKIGKLPFDTRNLTGSIMYETDKVLVASSTGQVWKADLSQPVIKWELAFAIKDEDGSGDLIARTNGTFVMLPDGRVAMVGGSSSAGLLGDSLANAQRTVVFWDPDTGKIEYSEQQDLARMYHSTALLLPDGTIYSGGSGSPGPQENANAQILTPAYLYDKDGNINTGRPEIAAAPKNIESGATFRITVDDTSDIGKITFIKSSATTHARNADARFLELDHKIIDGNTIEVTIPKANVAIPGLWMLFAVDKAGVPSVAKMVGVDMVAIQETGSLNVGPTTVYGIDHEQIDGAFALAARFDDLNGGKNQKIFDLGNGKADNIWLGQVGESHDMEFVIRQGGQTYRVVAKDAIVEGETATWRVGVDPDGTMRIIKNSAVLASGQGVVPADVDRANYLVGESSVEGDARLIGLVRDLKIANYGNFAELDPAAPSSPCAVTGEAVCLCKMLVPNVDDTPGNDAPKVFTKYSILSGDVAELADGSPGENKTTLTTTGIVAFADADAEGHTATVAAKGDHYLGELTITKPTTAAGVKTGSVTWTFKVNDAALDGLQEGQKVVQDYDITIDDGHGGVTTQTVSVTLTGAKDGGPPTEDQIVVVPKLNPTAGDDAIVLGDNVRLMAGADLGGGANRLEVGNYFELRAGNLTFGNSKDSAALTLGTNARLSGGDIIMDKGGIKNTLVLGSEADFSQIKMDGNGAGTVNAITVGDKSKSDAGIDMDGAGTAASRANMTIKLGDAVTIGGAIDADGAYASKTFTFGSGVTVNGPIYMNGQQDVNTVTAGDNFTLKGAYYGTATGVDTLTIGKDWTIDGPVYLEAGDDRLAIGTSSVDKTPTAFYGGAGTDTLVLTLDNADLASFEAAAKATGWTTLGGDKWSAKSLGLTWKGMSFYEFEAVELKVTGRNDAPEIVASGTTKAGTVTETADGAPGENTTVHMTNGTIQFSDANAGDTHAVTITPKGENYLGAIEYKQPKAAQFGLLPWVFAVDDADLDTLAEGEVRTQAYVVTIRDDKGATATETITVTLTGKNDAPVITAETSVLSGAVAELPDGDPGENVGTLKTSGTIAFSDSDLTDQHKAGYVAAGTGYLGTFKLGTAANGTLGWSFAVADADLDGLAAGEVRTQSYAVTIDDGHGGTATRTVTVAITGAYDDPSRNQAPVIDVTGSVLEGHLTEAAEGAPTANLSAAGTIAYHDPDGAGASPTVSAVPRAGDYVGTFKIGTVGAGSAGWSFSVPDAAVNALAAGEERTQIYDVTVDDGHGGLATQAVRVTITGTNDAPVILTQTSTLRGAVTELPDKSPGENQATLTASGSIAFSDADLTDRHSASVTAKGGDYLGSFKLGEPAGGSLGWTFSVNDAALDRLGKGQVVTQSYDVAIADGKGGRATQTVVVTITGAEDDDAPSNVTVAALKVSAGDDAILLGSNVKLAQGAAFGTGANSLAAGDGFTLQAGTLNFDASTGPANLSLGKGANLNGGAILMSGDGFANTVTIGDESKVSAIIMNGGGAKASQTLMLGAKVVSDAGIIISDSGTVADRMEVALKIGDGAQIGGAVNVDGSYATKEVTLGNGVTVNGPIGLQGVNNTTIVKIGDGLTLKGALTGAGSGVETVEIGKDWQIDSTVNLGAGNDKLKIGTTTRDSSGTITGGAGTDSLEVVLTNQQKGAFDAAAKAAGWTLLADGSWNTLGKAITWQGVTYTSFESAKTTVEAAKVLVAQAGDDHIGSPATSLAVSASASKAAPGAQAASAGTLFVGTDGDDFILGTDGADVMRGGAGNDHFVGGKGNDTIDGGAGHDVAKFAGKPADYTFLKDPDGTLHVSSAAEGQDVLHNVEAVFFHGSAETVPVDHLPV</sequence>
<feature type="domain" description="Galactose oxidase-like Early set" evidence="1">
    <location>
        <begin position="405"/>
        <end position="499"/>
    </location>
</feature>
<reference evidence="3 4" key="1">
    <citation type="submission" date="2019-06" db="EMBL/GenBank/DDBJ databases">
        <authorList>
            <person name="Rodrigo-Torres L."/>
            <person name="Arahal R. D."/>
            <person name="Lucena T."/>
        </authorList>
    </citation>
    <scope>NUCLEOTIDE SEQUENCE [LARGE SCALE GENOMIC DNA]</scope>
    <source>
        <strain evidence="3 4">SW08-7</strain>
    </source>
</reference>
<dbReference type="InterPro" id="IPR010221">
    <property type="entry name" value="VCBS_dom"/>
</dbReference>
<dbReference type="SUPFAM" id="SSF50965">
    <property type="entry name" value="Galactose oxidase, central domain"/>
    <property type="match status" value="1"/>
</dbReference>
<keyword evidence="5" id="KW-1185">Reference proteome</keyword>
<dbReference type="RefSeq" id="WP_186383933.1">
    <property type="nucleotide sequence ID" value="NZ_BPQI01000059.1"/>
</dbReference>
<dbReference type="Proteomes" id="UP000401717">
    <property type="component" value="Unassembled WGS sequence"/>
</dbReference>
<dbReference type="SUPFAM" id="SSF81296">
    <property type="entry name" value="E set domains"/>
    <property type="match status" value="1"/>
</dbReference>
<dbReference type="EMBL" id="BPQI01000059">
    <property type="protein sequence ID" value="GJD56374.1"/>
    <property type="molecule type" value="Genomic_DNA"/>
</dbReference>
<dbReference type="InterPro" id="IPR037293">
    <property type="entry name" value="Gal_Oxidase_central_sf"/>
</dbReference>
<dbReference type="Proteomes" id="UP001055303">
    <property type="component" value="Unassembled WGS sequence"/>
</dbReference>